<reference evidence="2 3" key="1">
    <citation type="submission" date="2018-10" db="EMBL/GenBank/DDBJ databases">
        <authorList>
            <person name="Ekblom R."/>
            <person name="Jareborg N."/>
        </authorList>
    </citation>
    <scope>NUCLEOTIDE SEQUENCE [LARGE SCALE GENOMIC DNA]</scope>
    <source>
        <tissue evidence="2">Muscle</tissue>
    </source>
</reference>
<feature type="non-terminal residue" evidence="2">
    <location>
        <position position="84"/>
    </location>
</feature>
<comment type="caution">
    <text evidence="2">The sequence shown here is derived from an EMBL/GenBank/DDBJ whole genome shotgun (WGS) entry which is preliminary data.</text>
</comment>
<evidence type="ECO:0000313" key="2">
    <source>
        <dbReference type="EMBL" id="VCX37335.1"/>
    </source>
</evidence>
<evidence type="ECO:0000256" key="1">
    <source>
        <dbReference type="SAM" id="MobiDB-lite"/>
    </source>
</evidence>
<evidence type="ECO:0000313" key="3">
    <source>
        <dbReference type="Proteomes" id="UP000269945"/>
    </source>
</evidence>
<keyword evidence="3" id="KW-1185">Reference proteome</keyword>
<protein>
    <submittedName>
        <fullName evidence="2">Uncharacterized protein</fullName>
    </submittedName>
</protein>
<organism evidence="2 3">
    <name type="scientific">Gulo gulo</name>
    <name type="common">Wolverine</name>
    <name type="synonym">Gluton</name>
    <dbReference type="NCBI Taxonomy" id="48420"/>
    <lineage>
        <taxon>Eukaryota</taxon>
        <taxon>Metazoa</taxon>
        <taxon>Chordata</taxon>
        <taxon>Craniata</taxon>
        <taxon>Vertebrata</taxon>
        <taxon>Euteleostomi</taxon>
        <taxon>Mammalia</taxon>
        <taxon>Eutheria</taxon>
        <taxon>Laurasiatheria</taxon>
        <taxon>Carnivora</taxon>
        <taxon>Caniformia</taxon>
        <taxon>Musteloidea</taxon>
        <taxon>Mustelidae</taxon>
        <taxon>Guloninae</taxon>
        <taxon>Gulo</taxon>
    </lineage>
</organism>
<proteinExistence type="predicted"/>
<sequence length="84" mass="9598">REEQQADCAGEGRPGRTGADAHSPWRLKGRRTRPRSPVRTTGRRRRPDSREARPASPKRRRGHLESEARDPLAAVTTRLWHRVG</sequence>
<dbReference type="Proteomes" id="UP000269945">
    <property type="component" value="Unassembled WGS sequence"/>
</dbReference>
<feature type="non-terminal residue" evidence="2">
    <location>
        <position position="1"/>
    </location>
</feature>
<dbReference type="AlphaFoldDB" id="A0A9X9M5N1"/>
<gene>
    <name evidence="2" type="ORF">BN2614_LOCUS1</name>
</gene>
<accession>A0A9X9M5N1</accession>
<feature type="compositionally biased region" description="Basic residues" evidence="1">
    <location>
        <begin position="25"/>
        <end position="47"/>
    </location>
</feature>
<feature type="region of interest" description="Disordered" evidence="1">
    <location>
        <begin position="1"/>
        <end position="84"/>
    </location>
</feature>
<dbReference type="EMBL" id="CYRY02043164">
    <property type="protein sequence ID" value="VCX37335.1"/>
    <property type="molecule type" value="Genomic_DNA"/>
</dbReference>
<name>A0A9X9M5N1_GULGU</name>